<accession>A0ACC0BKZ2</accession>
<comment type="caution">
    <text evidence="1">The sequence shown here is derived from an EMBL/GenBank/DDBJ whole genome shotgun (WGS) entry which is preliminary data.</text>
</comment>
<dbReference type="EMBL" id="CM044703">
    <property type="protein sequence ID" value="KAI5673357.1"/>
    <property type="molecule type" value="Genomic_DNA"/>
</dbReference>
<name>A0ACC0BKZ2_CATRO</name>
<dbReference type="Proteomes" id="UP001060085">
    <property type="component" value="Linkage Group LG03"/>
</dbReference>
<keyword evidence="2" id="KW-1185">Reference proteome</keyword>
<proteinExistence type="predicted"/>
<evidence type="ECO:0000313" key="1">
    <source>
        <dbReference type="EMBL" id="KAI5673357.1"/>
    </source>
</evidence>
<sequence>MFTTNALSKSPEMPTEWAITSYDTSNPATRSTAAKDNGSRTRSPKLQQLILGSLKESSHISAASTPELKEICNVTVELYRQSSDPKTRSSESRLQIPGAPTRSVMGPTLVSSPSWLSTRRPSHDACNPLTLPNT</sequence>
<reference evidence="2" key="1">
    <citation type="journal article" date="2023" name="Nat. Plants">
        <title>Single-cell RNA sequencing provides a high-resolution roadmap for understanding the multicellular compartmentation of specialized metabolism.</title>
        <authorList>
            <person name="Sun S."/>
            <person name="Shen X."/>
            <person name="Li Y."/>
            <person name="Li Y."/>
            <person name="Wang S."/>
            <person name="Li R."/>
            <person name="Zhang H."/>
            <person name="Shen G."/>
            <person name="Guo B."/>
            <person name="Wei J."/>
            <person name="Xu J."/>
            <person name="St-Pierre B."/>
            <person name="Chen S."/>
            <person name="Sun C."/>
        </authorList>
    </citation>
    <scope>NUCLEOTIDE SEQUENCE [LARGE SCALE GENOMIC DNA]</scope>
</reference>
<gene>
    <name evidence="1" type="ORF">M9H77_13721</name>
</gene>
<evidence type="ECO:0000313" key="2">
    <source>
        <dbReference type="Proteomes" id="UP001060085"/>
    </source>
</evidence>
<protein>
    <submittedName>
        <fullName evidence="1">Uncharacterized protein</fullName>
    </submittedName>
</protein>
<organism evidence="1 2">
    <name type="scientific">Catharanthus roseus</name>
    <name type="common">Madagascar periwinkle</name>
    <name type="synonym">Vinca rosea</name>
    <dbReference type="NCBI Taxonomy" id="4058"/>
    <lineage>
        <taxon>Eukaryota</taxon>
        <taxon>Viridiplantae</taxon>
        <taxon>Streptophyta</taxon>
        <taxon>Embryophyta</taxon>
        <taxon>Tracheophyta</taxon>
        <taxon>Spermatophyta</taxon>
        <taxon>Magnoliopsida</taxon>
        <taxon>eudicotyledons</taxon>
        <taxon>Gunneridae</taxon>
        <taxon>Pentapetalae</taxon>
        <taxon>asterids</taxon>
        <taxon>lamiids</taxon>
        <taxon>Gentianales</taxon>
        <taxon>Apocynaceae</taxon>
        <taxon>Rauvolfioideae</taxon>
        <taxon>Vinceae</taxon>
        <taxon>Catharanthinae</taxon>
        <taxon>Catharanthus</taxon>
    </lineage>
</organism>